<dbReference type="RefSeq" id="WP_120787927.1">
    <property type="nucleotide sequence ID" value="NZ_CP032624.1"/>
</dbReference>
<keyword evidence="2" id="KW-1185">Reference proteome</keyword>
<sequence length="99" mass="11346">MSDDEWVVVLADWRRRHTWGGFLWPDSEPREQGPLRGREMLDEIEFLLSQGVHILLACQELRVRRGTVKHAARRHGRTGILDAFQAAVDAEAILFGRVA</sequence>
<accession>A0A387BER3</accession>
<dbReference type="EMBL" id="CP032624">
    <property type="protein sequence ID" value="AYG02393.1"/>
    <property type="molecule type" value="Genomic_DNA"/>
</dbReference>
<evidence type="ECO:0000313" key="1">
    <source>
        <dbReference type="EMBL" id="AYG02393.1"/>
    </source>
</evidence>
<dbReference type="KEGG" id="gry:D7I44_01810"/>
<proteinExistence type="predicted"/>
<dbReference type="OrthoDB" id="5126399at2"/>
<reference evidence="1 2" key="1">
    <citation type="submission" date="2018-09" db="EMBL/GenBank/DDBJ databases">
        <title>Genome sequencing of strain 2DFW10M-5.</title>
        <authorList>
            <person name="Heo J."/>
            <person name="Kim S.-J."/>
            <person name="Kwon S.-W."/>
        </authorList>
    </citation>
    <scope>NUCLEOTIDE SEQUENCE [LARGE SCALE GENOMIC DNA]</scope>
    <source>
        <strain evidence="1 2">2DFW10M-5</strain>
    </source>
</reference>
<evidence type="ECO:0000313" key="2">
    <source>
        <dbReference type="Proteomes" id="UP000275069"/>
    </source>
</evidence>
<dbReference type="AlphaFoldDB" id="A0A387BER3"/>
<name>A0A387BER3_9MICO</name>
<organism evidence="1 2">
    <name type="scientific">Gryllotalpicola protaetiae</name>
    <dbReference type="NCBI Taxonomy" id="2419771"/>
    <lineage>
        <taxon>Bacteria</taxon>
        <taxon>Bacillati</taxon>
        <taxon>Actinomycetota</taxon>
        <taxon>Actinomycetes</taxon>
        <taxon>Micrococcales</taxon>
        <taxon>Microbacteriaceae</taxon>
        <taxon>Gryllotalpicola</taxon>
    </lineage>
</organism>
<gene>
    <name evidence="1" type="ORF">D7I44_01810</name>
</gene>
<protein>
    <submittedName>
        <fullName evidence="1">Uncharacterized protein</fullName>
    </submittedName>
</protein>
<dbReference type="Proteomes" id="UP000275069">
    <property type="component" value="Chromosome"/>
</dbReference>